<dbReference type="PANTHER" id="PTHR11388">
    <property type="entry name" value="ORGANIC ANION TRANSPORTER"/>
    <property type="match status" value="1"/>
</dbReference>
<dbReference type="Proteomes" id="UP000694941">
    <property type="component" value="Unplaced"/>
</dbReference>
<name>A0ABM1C248_LIMPO</name>
<evidence type="ECO:0000313" key="4">
    <source>
        <dbReference type="Proteomes" id="UP000694941"/>
    </source>
</evidence>
<evidence type="ECO:0000256" key="2">
    <source>
        <dbReference type="SAM" id="MobiDB-lite"/>
    </source>
</evidence>
<reference evidence="5" key="1">
    <citation type="submission" date="2025-08" db="UniProtKB">
        <authorList>
            <consortium name="RefSeq"/>
        </authorList>
    </citation>
    <scope>IDENTIFICATION</scope>
    <source>
        <tissue evidence="5">Muscle</tissue>
    </source>
</reference>
<dbReference type="PANTHER" id="PTHR11388:SF159">
    <property type="entry name" value="SOLUTE CARRIER ORGANIC ANION TRANSPORTER FAMILY MEMBER 74D"/>
    <property type="match status" value="1"/>
</dbReference>
<dbReference type="InterPro" id="IPR036259">
    <property type="entry name" value="MFS_trans_sf"/>
</dbReference>
<proteinExistence type="predicted"/>
<keyword evidence="1" id="KW-1015">Disulfide bond</keyword>
<dbReference type="Gene3D" id="1.20.1250.20">
    <property type="entry name" value="MFS general substrate transporter like domains"/>
    <property type="match status" value="1"/>
</dbReference>
<feature type="transmembrane region" description="Helical" evidence="3">
    <location>
        <begin position="344"/>
        <end position="366"/>
    </location>
</feature>
<keyword evidence="4" id="KW-1185">Reference proteome</keyword>
<gene>
    <name evidence="5" type="primary">LOC106476799</name>
</gene>
<accession>A0ABM1C248</accession>
<evidence type="ECO:0000256" key="1">
    <source>
        <dbReference type="ARBA" id="ARBA00023157"/>
    </source>
</evidence>
<organism evidence="4 5">
    <name type="scientific">Limulus polyphemus</name>
    <name type="common">Atlantic horseshoe crab</name>
    <dbReference type="NCBI Taxonomy" id="6850"/>
    <lineage>
        <taxon>Eukaryota</taxon>
        <taxon>Metazoa</taxon>
        <taxon>Ecdysozoa</taxon>
        <taxon>Arthropoda</taxon>
        <taxon>Chelicerata</taxon>
        <taxon>Merostomata</taxon>
        <taxon>Xiphosura</taxon>
        <taxon>Limulidae</taxon>
        <taxon>Limulus</taxon>
    </lineage>
</organism>
<evidence type="ECO:0000256" key="3">
    <source>
        <dbReference type="SAM" id="Phobius"/>
    </source>
</evidence>
<dbReference type="InterPro" id="IPR004156">
    <property type="entry name" value="OATP"/>
</dbReference>
<dbReference type="Pfam" id="PF03137">
    <property type="entry name" value="OATP"/>
    <property type="match status" value="2"/>
</dbReference>
<feature type="transmembrane region" description="Helical" evidence="3">
    <location>
        <begin position="289"/>
        <end position="315"/>
    </location>
</feature>
<keyword evidence="3" id="KW-1133">Transmembrane helix</keyword>
<feature type="compositionally biased region" description="Basic and acidic residues" evidence="2">
    <location>
        <begin position="1"/>
        <end position="13"/>
    </location>
</feature>
<evidence type="ECO:0000313" key="5">
    <source>
        <dbReference type="RefSeq" id="XP_013792878.1"/>
    </source>
</evidence>
<keyword evidence="3" id="KW-0472">Membrane</keyword>
<keyword evidence="3" id="KW-0812">Transmembrane</keyword>
<feature type="transmembrane region" description="Helical" evidence="3">
    <location>
        <begin position="158"/>
        <end position="180"/>
    </location>
</feature>
<feature type="non-terminal residue" evidence="5">
    <location>
        <position position="466"/>
    </location>
</feature>
<feature type="transmembrane region" description="Helical" evidence="3">
    <location>
        <begin position="91"/>
        <end position="110"/>
    </location>
</feature>
<feature type="transmembrane region" description="Helical" evidence="3">
    <location>
        <begin position="425"/>
        <end position="446"/>
    </location>
</feature>
<dbReference type="GeneID" id="106476799"/>
<dbReference type="SUPFAM" id="SSF103473">
    <property type="entry name" value="MFS general substrate transporter"/>
    <property type="match status" value="1"/>
</dbReference>
<dbReference type="RefSeq" id="XP_013792878.1">
    <property type="nucleotide sequence ID" value="XM_013937424.2"/>
</dbReference>
<feature type="region of interest" description="Disordered" evidence="2">
    <location>
        <begin position="1"/>
        <end position="27"/>
    </location>
</feature>
<sequence>MKTESKNDPENEGVRPTSPEGKSKKLNGEIVNGGHKLSAVHHEESNVKLLQAFSDPGGAREELNCEELEKYYCELWSCRPKWLQPFANKKVFLVVFCLTSVLQGMYYTYFVSVLTTIEKLYQIQSKTAGIVMSATESGQIGGALLLTYYGGLGHRPRWIAGGTLLCALACFLCSIPHFLFNEDFLFSTSPRNGVNSTSPFRYELCHGTFPPTYHSSTKSPFWEDSPIYEAINASNFTMSPNNSINRNAQSPSSNVSYPLSQAEPYWNHRGSHCDSSYTPAQYKKVTNTVLAIFFMSLLFIGIGAMAVYTLGIPYIDDNVATKESPLYFENPTQLTSDDPQWLGAWWLGVFLVGAALILVACPMAAFPRNLPQTPSYTNVQVAIVQSNSTMSENQPQWIDSHVPHSSTSSARSFTRAMRRLLRNDILLCRTASSVLHILPIAGHYTFLPKYLESQFQVNPAKANTIS</sequence>
<protein>
    <submittedName>
        <fullName evidence="5">Solute carrier organic anion transporter family member 4A1-like</fullName>
    </submittedName>
</protein>